<dbReference type="InterPro" id="IPR001368">
    <property type="entry name" value="TNFR/NGFR_Cys_rich_reg"/>
</dbReference>
<name>A0A452I464_9SAUR</name>
<organism evidence="5 6">
    <name type="scientific">Gopherus agassizii</name>
    <name type="common">Agassiz's desert tortoise</name>
    <dbReference type="NCBI Taxonomy" id="38772"/>
    <lineage>
        <taxon>Eukaryota</taxon>
        <taxon>Metazoa</taxon>
        <taxon>Chordata</taxon>
        <taxon>Craniata</taxon>
        <taxon>Vertebrata</taxon>
        <taxon>Euteleostomi</taxon>
        <taxon>Archelosauria</taxon>
        <taxon>Testudinata</taxon>
        <taxon>Testudines</taxon>
        <taxon>Cryptodira</taxon>
        <taxon>Durocryptodira</taxon>
        <taxon>Testudinoidea</taxon>
        <taxon>Testudinidae</taxon>
        <taxon>Gopherus</taxon>
    </lineage>
</organism>
<dbReference type="CDD" id="cd13409">
    <property type="entry name" value="TNFRSF8"/>
    <property type="match status" value="1"/>
</dbReference>
<dbReference type="GO" id="GO:0030336">
    <property type="term" value="P:negative regulation of cell migration"/>
    <property type="evidence" value="ECO:0007669"/>
    <property type="project" value="InterPro"/>
</dbReference>
<reference evidence="5" key="2">
    <citation type="submission" date="2025-08" db="UniProtKB">
        <authorList>
            <consortium name="Ensembl"/>
        </authorList>
    </citation>
    <scope>IDENTIFICATION</scope>
</reference>
<reference evidence="5" key="3">
    <citation type="submission" date="2025-09" db="UniProtKB">
        <authorList>
            <consortium name="Ensembl"/>
        </authorList>
    </citation>
    <scope>IDENTIFICATION</scope>
</reference>
<dbReference type="GO" id="GO:0010972">
    <property type="term" value="P:negative regulation of G2/M transition of mitotic cell cycle"/>
    <property type="evidence" value="ECO:0007669"/>
    <property type="project" value="InterPro"/>
</dbReference>
<dbReference type="Ensembl" id="ENSGAGT00000025442.1">
    <property type="protein sequence ID" value="ENSGAGP00000022326.1"/>
    <property type="gene ID" value="ENSGAGG00000016393.1"/>
</dbReference>
<feature type="region of interest" description="Disordered" evidence="2">
    <location>
        <begin position="23"/>
        <end position="75"/>
    </location>
</feature>
<proteinExistence type="predicted"/>
<dbReference type="PROSITE" id="PS50050">
    <property type="entry name" value="TNFR_NGFR_2"/>
    <property type="match status" value="1"/>
</dbReference>
<dbReference type="STRING" id="38772.ENSGAGP00000022326"/>
<dbReference type="SMART" id="SM00208">
    <property type="entry name" value="TNFR"/>
    <property type="match status" value="4"/>
</dbReference>
<comment type="caution">
    <text evidence="1">Lacks conserved residue(s) required for the propagation of feature annotation.</text>
</comment>
<dbReference type="Gene3D" id="2.10.50.10">
    <property type="entry name" value="Tumor Necrosis Factor Receptor, subunit A, domain 2"/>
    <property type="match status" value="2"/>
</dbReference>
<evidence type="ECO:0000256" key="2">
    <source>
        <dbReference type="SAM" id="MobiDB-lite"/>
    </source>
</evidence>
<evidence type="ECO:0000256" key="1">
    <source>
        <dbReference type="PROSITE-ProRule" id="PRU00206"/>
    </source>
</evidence>
<accession>A0A452I464</accession>
<keyword evidence="3" id="KW-0812">Transmembrane</keyword>
<evidence type="ECO:0000313" key="5">
    <source>
        <dbReference type="Ensembl" id="ENSGAGP00000022326.1"/>
    </source>
</evidence>
<evidence type="ECO:0000313" key="6">
    <source>
        <dbReference type="Proteomes" id="UP000291020"/>
    </source>
</evidence>
<feature type="region of interest" description="Disordered" evidence="2">
    <location>
        <begin position="120"/>
        <end position="176"/>
    </location>
</feature>
<dbReference type="PANTHER" id="PTHR34831:SF1">
    <property type="entry name" value="MIGRATION AND INVASION-INHIBITORY PROTEIN"/>
    <property type="match status" value="1"/>
</dbReference>
<evidence type="ECO:0000256" key="3">
    <source>
        <dbReference type="SAM" id="Phobius"/>
    </source>
</evidence>
<feature type="compositionally biased region" description="Basic and acidic residues" evidence="2">
    <location>
        <begin position="23"/>
        <end position="32"/>
    </location>
</feature>
<dbReference type="PANTHER" id="PTHR34831">
    <property type="entry name" value="MIGRATION AND INVASION-INHIBITORY PROTEIN"/>
    <property type="match status" value="1"/>
</dbReference>
<keyword evidence="1" id="KW-1015">Disulfide bond</keyword>
<reference evidence="6" key="1">
    <citation type="journal article" date="2017" name="PLoS ONE">
        <title>The Agassiz's desert tortoise genome provides a resource for the conservation of a threatened species.</title>
        <authorList>
            <person name="Tollis M."/>
            <person name="DeNardo D.F."/>
            <person name="Cornelius J.A."/>
            <person name="Dolby G.A."/>
            <person name="Edwards T."/>
            <person name="Henen B.T."/>
            <person name="Karl A.E."/>
            <person name="Murphy R.W."/>
            <person name="Kusumi K."/>
        </authorList>
    </citation>
    <scope>NUCLEOTIDE SEQUENCE [LARGE SCALE GENOMIC DNA]</scope>
</reference>
<dbReference type="SUPFAM" id="SSF57586">
    <property type="entry name" value="TNF receptor-like"/>
    <property type="match status" value="2"/>
</dbReference>
<dbReference type="Pfam" id="PF00020">
    <property type="entry name" value="TNFR_c6"/>
    <property type="match status" value="1"/>
</dbReference>
<feature type="repeat" description="TNFR-Cys" evidence="1">
    <location>
        <begin position="472"/>
        <end position="514"/>
    </location>
</feature>
<evidence type="ECO:0000259" key="4">
    <source>
        <dbReference type="PROSITE" id="PS50050"/>
    </source>
</evidence>
<feature type="domain" description="TNFR-Cys" evidence="4">
    <location>
        <begin position="472"/>
        <end position="514"/>
    </location>
</feature>
<keyword evidence="3" id="KW-1133">Transmembrane helix</keyword>
<feature type="transmembrane region" description="Helical" evidence="3">
    <location>
        <begin position="704"/>
        <end position="725"/>
    </location>
</feature>
<dbReference type="Proteomes" id="UP000291020">
    <property type="component" value="Unassembled WGS sequence"/>
</dbReference>
<keyword evidence="3" id="KW-0472">Membrane</keyword>
<feature type="disulfide bond" evidence="1">
    <location>
        <begin position="473"/>
        <end position="488"/>
    </location>
</feature>
<keyword evidence="6" id="KW-1185">Reference proteome</keyword>
<dbReference type="InterPro" id="IPR031466">
    <property type="entry name" value="MIIP"/>
</dbReference>
<sequence>MQKMESEQLERLRHANQDLLERLKAKQEEIKKRLPRKPLSASSLSRRTTPAERAVPVPKRGKENQVCGMKGTTDPVTLVSVEPGASAARAALRSPLKPAVCGREGRGVLHCRAGAHPDSLRAERSFTPAASITRETSRVARDGSALRSPEEESSPVEHRESRKQSTMLHGAQERGRPWAEAEMALGRTPAEGSGRQQTAIRDSRTPKSILLTPGGKEAKKEAGRVTFLSDPEEYTIPANSWSARPFLGYDWIAGLLETDSSLSEKSEQYFTELREFRQVNKEACVHEEALGPEAVDFLAPEQEADLDSSSHQCVYCYRINRRLFTIPVDSQSACPVCKTLRARRPPETLEEPAYIRVSIPRSTLLPAYKYKIHRRKSFEPADDLALPSHCLAGWENVVPSSSPTLSSLDLRTSLQQKPTDRSHLTLITSPQSCNVLENWLYDETSQRCCYQCPSGYHKRKECPTDPDRDCGQCEPEHFLNREQGKPHCKLCVSCKPEYNLVEKVPCSFNSRRVCECRAGLFCKLAIQSSCVQCISHTVCKPGFGVLARGTSEVDVSCQECPSGTFSDRHSSTERCKPHTDCAKLNKVATDSGNSTHDQVCMDPPPTHLTPASLSAKFSNRPKDSDRAEVPLLTEQPMTVRGQHFHTATKPVTSASILMSDAASDDANWTTAGTVDGSDTKHAAGTSPTSDIATEEIAKTGDGSFVPWGAVFLCSMVLLAGMLAVWKRRVCKRRIFTPNGKTLDLYPVTTCRPKSSSQGSDLMKNCAKRFSMLKADKESEERELLNRTPIVETNNNLVSISEKNPGPDSSLTEVIQSTGNATDYPADSRVRDHTNNRIDKIYIMKADTVIVGSISEVPVSKNCAVRGCENDAKAEENMEENELAMHYPQQETESFPGSDVMIPVEEEGKEFHHPTTATEK</sequence>
<dbReference type="InterPro" id="IPR034002">
    <property type="entry name" value="TNFRSF8_N"/>
</dbReference>
<protein>
    <recommendedName>
        <fullName evidence="4">TNFR-Cys domain-containing protein</fullName>
    </recommendedName>
</protein>
<dbReference type="AlphaFoldDB" id="A0A452I464"/>
<dbReference type="Pfam" id="PF15734">
    <property type="entry name" value="MIIP"/>
    <property type="match status" value="1"/>
</dbReference>